<reference evidence="2 3" key="1">
    <citation type="submission" date="2024-05" db="EMBL/GenBank/DDBJ databases">
        <authorList>
            <consortium name="Candidatus Magnetaquicoccaceae bacterium FCR-1 genome sequencing consortium"/>
            <person name="Shimoshige H."/>
            <person name="Shimamura S."/>
            <person name="Taoka A."/>
            <person name="Kobayashi H."/>
            <person name="Maekawa T."/>
        </authorList>
    </citation>
    <scope>NUCLEOTIDE SEQUENCE [LARGE SCALE GENOMIC DNA]</scope>
    <source>
        <strain evidence="2 3">FCR-1</strain>
    </source>
</reference>
<dbReference type="Pfam" id="PF09828">
    <property type="entry name" value="ChrB_C"/>
    <property type="match status" value="1"/>
</dbReference>
<keyword evidence="3" id="KW-1185">Reference proteome</keyword>
<reference evidence="2 3" key="2">
    <citation type="submission" date="2024-09" db="EMBL/GenBank/DDBJ databases">
        <title>Draft genome sequence of Candidatus Magnetaquicoccaceae bacterium FCR-1.</title>
        <authorList>
            <person name="Shimoshige H."/>
            <person name="Shimamura S."/>
            <person name="Taoka A."/>
            <person name="Kobayashi H."/>
            <person name="Maekawa T."/>
        </authorList>
    </citation>
    <scope>NUCLEOTIDE SEQUENCE [LARGE SCALE GENOMIC DNA]</scope>
    <source>
        <strain evidence="2 3">FCR-1</strain>
    </source>
</reference>
<dbReference type="InterPro" id="IPR018634">
    <property type="entry name" value="ChrB_C"/>
</dbReference>
<evidence type="ECO:0000313" key="3">
    <source>
        <dbReference type="Proteomes" id="UP001628193"/>
    </source>
</evidence>
<gene>
    <name evidence="2" type="primary">chrB1</name>
    <name evidence="2" type="ORF">SIID45300_01435</name>
</gene>
<organism evidence="2 3">
    <name type="scientific">Candidatus Magnetaquiglobus chichijimensis</name>
    <dbReference type="NCBI Taxonomy" id="3141448"/>
    <lineage>
        <taxon>Bacteria</taxon>
        <taxon>Pseudomonadati</taxon>
        <taxon>Pseudomonadota</taxon>
        <taxon>Magnetococcia</taxon>
        <taxon>Magnetococcales</taxon>
        <taxon>Candidatus Magnetaquicoccaceae</taxon>
        <taxon>Candidatus Magnetaquiglobus</taxon>
    </lineage>
</organism>
<comment type="caution">
    <text evidence="2">The sequence shown here is derived from an EMBL/GenBank/DDBJ whole genome shotgun (WGS) entry which is preliminary data.</text>
</comment>
<dbReference type="RefSeq" id="WP_420904821.1">
    <property type="nucleotide sequence ID" value="NZ_BAAFGK010000004.1"/>
</dbReference>
<accession>A0ABQ0C897</accession>
<evidence type="ECO:0000259" key="1">
    <source>
        <dbReference type="Pfam" id="PF09828"/>
    </source>
</evidence>
<proteinExistence type="predicted"/>
<dbReference type="EMBL" id="BAAFGK010000004">
    <property type="protein sequence ID" value="GAB0057114.1"/>
    <property type="molecule type" value="Genomic_DNA"/>
</dbReference>
<evidence type="ECO:0000313" key="2">
    <source>
        <dbReference type="EMBL" id="GAB0057114.1"/>
    </source>
</evidence>
<sequence length="320" mass="35490">MTLNSVPYLALLFSLPARNATERMRAWRALKSMGGAVLRDGVYLLPAGNGRELPLIEVARGIQEAGGQAEVVGIVTRSEAQNLTFRALFDRQADYLTLSDEIACIDPDTLEITPLKRSVRLLRRRFNDIARIDFFPSDQQTGLLNALTALESLIARRIDPSEPMACHAPIPRLDPADFQGRVWVTRANPWVDRLASAWLIRRFIDHQARVVWLEPGSVPPEESPGFDFDGATFTHVGNRVTFEVLLAAFGLEEDPALMAIGRMIHALDLGGSSPEAAGFEALLKGMRHRAGDDDAMFAACIIVLDDYYLSFSHDKERFDG</sequence>
<feature type="domain" description="ChrB C-terminal" evidence="1">
    <location>
        <begin position="183"/>
        <end position="309"/>
    </location>
</feature>
<dbReference type="Proteomes" id="UP001628193">
    <property type="component" value="Unassembled WGS sequence"/>
</dbReference>
<protein>
    <submittedName>
        <fullName evidence="2">Protein ChrB</fullName>
    </submittedName>
</protein>
<name>A0ABQ0C897_9PROT</name>